<dbReference type="GO" id="GO:0003676">
    <property type="term" value="F:nucleic acid binding"/>
    <property type="evidence" value="ECO:0007669"/>
    <property type="project" value="InterPro"/>
</dbReference>
<organism evidence="2 3">
    <name type="scientific">Sesamum alatum</name>
    <dbReference type="NCBI Taxonomy" id="300844"/>
    <lineage>
        <taxon>Eukaryota</taxon>
        <taxon>Viridiplantae</taxon>
        <taxon>Streptophyta</taxon>
        <taxon>Embryophyta</taxon>
        <taxon>Tracheophyta</taxon>
        <taxon>Spermatophyta</taxon>
        <taxon>Magnoliopsida</taxon>
        <taxon>eudicotyledons</taxon>
        <taxon>Gunneridae</taxon>
        <taxon>Pentapetalae</taxon>
        <taxon>asterids</taxon>
        <taxon>lamiids</taxon>
        <taxon>Lamiales</taxon>
        <taxon>Pedaliaceae</taxon>
        <taxon>Sesamum</taxon>
    </lineage>
</organism>
<dbReference type="CDD" id="cd09279">
    <property type="entry name" value="RNase_HI_like"/>
    <property type="match status" value="1"/>
</dbReference>
<feature type="domain" description="RNase H type-1" evidence="1">
    <location>
        <begin position="52"/>
        <end position="142"/>
    </location>
</feature>
<dbReference type="PANTHER" id="PTHR48475:SF1">
    <property type="entry name" value="RNASE H TYPE-1 DOMAIN-CONTAINING PROTEIN"/>
    <property type="match status" value="1"/>
</dbReference>
<dbReference type="InterPro" id="IPR012337">
    <property type="entry name" value="RNaseH-like_sf"/>
</dbReference>
<evidence type="ECO:0000313" key="2">
    <source>
        <dbReference type="EMBL" id="KAK4412024.1"/>
    </source>
</evidence>
<dbReference type="GO" id="GO:0004523">
    <property type="term" value="F:RNA-DNA hybrid ribonuclease activity"/>
    <property type="evidence" value="ECO:0007669"/>
    <property type="project" value="InterPro"/>
</dbReference>
<comment type="caution">
    <text evidence="2">The sequence shown here is derived from an EMBL/GenBank/DDBJ whole genome shotgun (WGS) entry which is preliminary data.</text>
</comment>
<gene>
    <name evidence="2" type="ORF">Salat_2976900</name>
</gene>
<proteinExistence type="predicted"/>
<evidence type="ECO:0000313" key="3">
    <source>
        <dbReference type="Proteomes" id="UP001293254"/>
    </source>
</evidence>
<dbReference type="Proteomes" id="UP001293254">
    <property type="component" value="Unassembled WGS sequence"/>
</dbReference>
<name>A0AAE2C7M3_9LAMI</name>
<evidence type="ECO:0000259" key="1">
    <source>
        <dbReference type="Pfam" id="PF13456"/>
    </source>
</evidence>
<dbReference type="AlphaFoldDB" id="A0AAE2C7M3"/>
<reference evidence="2" key="2">
    <citation type="journal article" date="2024" name="Plant">
        <title>Genomic evolution and insights into agronomic trait innovations of Sesamum species.</title>
        <authorList>
            <person name="Miao H."/>
            <person name="Wang L."/>
            <person name="Qu L."/>
            <person name="Liu H."/>
            <person name="Sun Y."/>
            <person name="Le M."/>
            <person name="Wang Q."/>
            <person name="Wei S."/>
            <person name="Zheng Y."/>
            <person name="Lin W."/>
            <person name="Duan Y."/>
            <person name="Cao H."/>
            <person name="Xiong S."/>
            <person name="Wang X."/>
            <person name="Wei L."/>
            <person name="Li C."/>
            <person name="Ma Q."/>
            <person name="Ju M."/>
            <person name="Zhao R."/>
            <person name="Li G."/>
            <person name="Mu C."/>
            <person name="Tian Q."/>
            <person name="Mei H."/>
            <person name="Zhang T."/>
            <person name="Gao T."/>
            <person name="Zhang H."/>
        </authorList>
    </citation>
    <scope>NUCLEOTIDE SEQUENCE</scope>
    <source>
        <strain evidence="2">3651</strain>
    </source>
</reference>
<accession>A0AAE2C7M3</accession>
<dbReference type="EMBL" id="JACGWO010000040">
    <property type="protein sequence ID" value="KAK4412024.1"/>
    <property type="molecule type" value="Genomic_DNA"/>
</dbReference>
<dbReference type="Gene3D" id="3.30.420.10">
    <property type="entry name" value="Ribonuclease H-like superfamily/Ribonuclease H"/>
    <property type="match status" value="1"/>
</dbReference>
<dbReference type="SUPFAM" id="SSF53098">
    <property type="entry name" value="Ribonuclease H-like"/>
    <property type="match status" value="1"/>
</dbReference>
<sequence length="149" mass="16530">MGFCLVRVFIQLFTGQKTGVVRIFDKSSVGLRQAVARSEVMRLTTTPWQMYFDGSSTQGGAGAGLVFFSPNGLVSHHSYRLNFPCTNNVAEYEALLIGLELAAVMGMRSIHVLKGDSQLVVRQVIAEYEVIDAKQQPYTKRALDSIRRV</sequence>
<dbReference type="InterPro" id="IPR036397">
    <property type="entry name" value="RNaseH_sf"/>
</dbReference>
<dbReference type="InterPro" id="IPR002156">
    <property type="entry name" value="RNaseH_domain"/>
</dbReference>
<reference evidence="2" key="1">
    <citation type="submission" date="2020-06" db="EMBL/GenBank/DDBJ databases">
        <authorList>
            <person name="Li T."/>
            <person name="Hu X."/>
            <person name="Zhang T."/>
            <person name="Song X."/>
            <person name="Zhang H."/>
            <person name="Dai N."/>
            <person name="Sheng W."/>
            <person name="Hou X."/>
            <person name="Wei L."/>
        </authorList>
    </citation>
    <scope>NUCLEOTIDE SEQUENCE</scope>
    <source>
        <strain evidence="2">3651</strain>
        <tissue evidence="2">Leaf</tissue>
    </source>
</reference>
<dbReference type="Pfam" id="PF13456">
    <property type="entry name" value="RVT_3"/>
    <property type="match status" value="1"/>
</dbReference>
<dbReference type="PANTHER" id="PTHR48475">
    <property type="entry name" value="RIBONUCLEASE H"/>
    <property type="match status" value="1"/>
</dbReference>
<keyword evidence="3" id="KW-1185">Reference proteome</keyword>
<protein>
    <recommendedName>
        <fullName evidence="1">RNase H type-1 domain-containing protein</fullName>
    </recommendedName>
</protein>